<evidence type="ECO:0000313" key="9">
    <source>
        <dbReference type="EMBL" id="OFI35060.1"/>
    </source>
</evidence>
<dbReference type="NCBIfam" id="TIGR02168">
    <property type="entry name" value="SMC_prok_B"/>
    <property type="match status" value="1"/>
</dbReference>
<feature type="region of interest" description="Disordered" evidence="7">
    <location>
        <begin position="470"/>
        <end position="514"/>
    </location>
</feature>
<dbReference type="GO" id="GO:0005694">
    <property type="term" value="C:chromosome"/>
    <property type="evidence" value="ECO:0007669"/>
    <property type="project" value="InterPro"/>
</dbReference>
<dbReference type="GO" id="GO:0007062">
    <property type="term" value="P:sister chromatid cohesion"/>
    <property type="evidence" value="ECO:0007669"/>
    <property type="project" value="InterPro"/>
</dbReference>
<comment type="function">
    <text evidence="6">Required for chromosome condensation and partitioning.</text>
</comment>
<proteinExistence type="inferred from homology"/>
<feature type="binding site" evidence="6">
    <location>
        <begin position="32"/>
        <end position="39"/>
    </location>
    <ligand>
        <name>ATP</name>
        <dbReference type="ChEBI" id="CHEBI:30616"/>
    </ligand>
</feature>
<comment type="subcellular location">
    <subcellularLocation>
        <location evidence="6">Cytoplasm</location>
    </subcellularLocation>
</comment>
<dbReference type="GO" id="GO:0003677">
    <property type="term" value="F:DNA binding"/>
    <property type="evidence" value="ECO:0007669"/>
    <property type="project" value="UniProtKB-UniRule"/>
</dbReference>
<dbReference type="GO" id="GO:0007059">
    <property type="term" value="P:chromosome segregation"/>
    <property type="evidence" value="ECO:0007669"/>
    <property type="project" value="UniProtKB-UniRule"/>
</dbReference>
<feature type="coiled-coil region" evidence="6">
    <location>
        <begin position="359"/>
        <end position="397"/>
    </location>
</feature>
<dbReference type="Gene3D" id="3.40.50.300">
    <property type="entry name" value="P-loop containing nucleotide triphosphate hydrolases"/>
    <property type="match status" value="2"/>
</dbReference>
<dbReference type="CDD" id="cd03278">
    <property type="entry name" value="ABC_SMC_barmotin"/>
    <property type="match status" value="2"/>
</dbReference>
<sequence>MRLKKIRLAGFKSFVDPTTIPFPGDMTAIVGPNGCGKSNVIDAVRWVLGESSAKNLRGDAMTDVIFNGSSARKPVGQCSVELVFDNSSGRIAGEYAKYNELSIKRLVTRDAVSTYFLNGSKCRRRDVTDLFLGTGLGPRSYAIIEQGMISRLIESKPQELRVFIEEAAGISKYKERRRETENRIRHTQDNLERLEDVRTELARQLDKLQRQAAAARRYTTLKAQERKLKSELAAIRWLKHDDHLQKLQQTQQQHETDIEALRARQRGDEAGIEKYRDVQQSCKQKLDHLQQTLFTVSSTISRLEQSALHNQQRLKQIDAELGDIDSQQQQLEEESQLFTLQTEEQSATMLLLEPEYEIKQAASEQLEVTRDQAEAALHQHQREFQQTDQRYHQVKQQVHSQHSKVQSLLQMQMRTQQRIGEIEQEIREFSQADHQQAIETIELELEMLAEQIVVQEDQVFTARQTLEQAQRDQADQQQQVHEQRRELQQNQSKRTALETLQQAAGSAKTQPKGVQPLWQQLTPKPGAAALLEYVLNELGDAQLAGQRSLASLATEQSALTPGLQYFSQAAFTSQKRPGSVAELLENATVPRWFNDILVAQDAESALALRAQCEDNQIVVTTDGQWFGPDWYRFGQFDAEQGVLQRAQLIEQLDSDILRQEAQLEQSESSLSEATARIEQCREQLTASQAAVSERTNQRQQLTNRLSWLTEQQRQEGQKRQRLDDELARQQQQLEDEATELAMLTESLEGLEVELAEQAEDQARLQDKQQALQQQLSAQRSQYEQNTRELHQLALKLQECRNQQQSLSSQQQRVAQQITSLKQRAEQLYKEKQTLNQPQTEQQDQLQVLLAEKAELEEQRYALQQELEHADELLTQAMQGQQAIIGDIAKRQEQLDSLKIEAEGYRVRGTAILEQLNEVGVTLKSVLETLPAETSESGWQQELEKTSSAIARLGAVNLAAVEEYDVQAERKAHLDTQFDDLNEALETLQNAIRKIDRETRARFSQTFEQVNEDLKQLFPKVFGGGSAYLALTDDDLLETGVTIMARPPGKKNSTIHLLSGGEKALTALSLVFAIFRLNPAPFCLLDEVDAPLDDANVGRFCNLVSEMSKSVQFIYISHNKIAMEMASHLTGVTMAEPGVSRMVAVDVDEAVSLVDA</sequence>
<evidence type="ECO:0000256" key="6">
    <source>
        <dbReference type="HAMAP-Rule" id="MF_01894"/>
    </source>
</evidence>
<keyword evidence="10" id="KW-1185">Reference proteome</keyword>
<keyword evidence="2 6" id="KW-0547">Nucleotide-binding</keyword>
<comment type="subunit">
    <text evidence="6">Homodimer.</text>
</comment>
<feature type="coiled-coil region" evidence="6">
    <location>
        <begin position="970"/>
        <end position="1000"/>
    </location>
</feature>
<evidence type="ECO:0000256" key="7">
    <source>
        <dbReference type="SAM" id="MobiDB-lite"/>
    </source>
</evidence>
<keyword evidence="4 6" id="KW-0175">Coiled coil</keyword>
<feature type="domain" description="RecF/RecN/SMC N-terminal" evidence="8">
    <location>
        <begin position="3"/>
        <end position="1139"/>
    </location>
</feature>
<comment type="caution">
    <text evidence="9">The sequence shown here is derived from an EMBL/GenBank/DDBJ whole genome shotgun (WGS) entry which is preliminary data.</text>
</comment>
<dbReference type="PANTHER" id="PTHR43977">
    <property type="entry name" value="STRUCTURAL MAINTENANCE OF CHROMOSOMES PROTEIN 3"/>
    <property type="match status" value="1"/>
</dbReference>
<keyword evidence="5 6" id="KW-0238">DNA-binding</keyword>
<evidence type="ECO:0000256" key="3">
    <source>
        <dbReference type="ARBA" id="ARBA00022840"/>
    </source>
</evidence>
<dbReference type="AlphaFoldDB" id="A0A1E8FGK2"/>
<feature type="coiled-coil region" evidence="6">
    <location>
        <begin position="170"/>
        <end position="218"/>
    </location>
</feature>
<dbReference type="GO" id="GO:0005524">
    <property type="term" value="F:ATP binding"/>
    <property type="evidence" value="ECO:0007669"/>
    <property type="project" value="UniProtKB-UniRule"/>
</dbReference>
<dbReference type="Pfam" id="PF02463">
    <property type="entry name" value="SMC_N"/>
    <property type="match status" value="1"/>
</dbReference>
<name>A0A1E8FGK2_9ALTE</name>
<dbReference type="GO" id="GO:0006260">
    <property type="term" value="P:DNA replication"/>
    <property type="evidence" value="ECO:0007669"/>
    <property type="project" value="UniProtKB-UniRule"/>
</dbReference>
<feature type="coiled-coil region" evidence="6">
    <location>
        <begin position="649"/>
        <end position="907"/>
    </location>
</feature>
<dbReference type="GO" id="GO:0016887">
    <property type="term" value="F:ATP hydrolysis activity"/>
    <property type="evidence" value="ECO:0007669"/>
    <property type="project" value="InterPro"/>
</dbReference>
<keyword evidence="3 6" id="KW-0067">ATP-binding</keyword>
<dbReference type="RefSeq" id="WP_070175978.1">
    <property type="nucleotide sequence ID" value="NZ_BMJR01000001.1"/>
</dbReference>
<evidence type="ECO:0000259" key="8">
    <source>
        <dbReference type="Pfam" id="PF02463"/>
    </source>
</evidence>
<dbReference type="InterPro" id="IPR011890">
    <property type="entry name" value="SMC_prok"/>
</dbReference>
<dbReference type="GO" id="GO:0005737">
    <property type="term" value="C:cytoplasm"/>
    <property type="evidence" value="ECO:0007669"/>
    <property type="project" value="UniProtKB-SubCell"/>
</dbReference>
<dbReference type="EMBL" id="MJIC01000010">
    <property type="protein sequence ID" value="OFI35060.1"/>
    <property type="molecule type" value="Genomic_DNA"/>
</dbReference>
<feature type="compositionally biased region" description="Polar residues" evidence="7">
    <location>
        <begin position="490"/>
        <end position="509"/>
    </location>
</feature>
<dbReference type="STRING" id="1856405.BFC17_16035"/>
<dbReference type="OrthoDB" id="9808768at2"/>
<comment type="domain">
    <text evidence="6">Contains large globular domains required for ATP hydrolysis at each terminus and a third globular domain forming a flexible hinge near the middle of the molecule. These domains are separated by coiled-coil structures.</text>
</comment>
<evidence type="ECO:0000256" key="5">
    <source>
        <dbReference type="ARBA" id="ARBA00023125"/>
    </source>
</evidence>
<reference evidence="9 10" key="1">
    <citation type="submission" date="2016-09" db="EMBL/GenBank/DDBJ databases">
        <title>Alteromonas lipolytica, a new species isolated from sea water.</title>
        <authorList>
            <person name="Wu Y.-H."/>
            <person name="Cheng H."/>
            <person name="Xu X.-W."/>
        </authorList>
    </citation>
    <scope>NUCLEOTIDE SEQUENCE [LARGE SCALE GENOMIC DNA]</scope>
    <source>
        <strain evidence="9 10">JW12</strain>
    </source>
</reference>
<evidence type="ECO:0000256" key="4">
    <source>
        <dbReference type="ARBA" id="ARBA00023054"/>
    </source>
</evidence>
<comment type="similarity">
    <text evidence="6">Belongs to the SMC family.</text>
</comment>
<dbReference type="InterPro" id="IPR027417">
    <property type="entry name" value="P-loop_NTPase"/>
</dbReference>
<evidence type="ECO:0000313" key="10">
    <source>
        <dbReference type="Proteomes" id="UP000176037"/>
    </source>
</evidence>
<gene>
    <name evidence="6" type="primary">smc</name>
    <name evidence="9" type="ORF">BFC17_16035</name>
</gene>
<accession>A0A1E8FGK2</accession>
<organism evidence="9 10">
    <name type="scientific">Alteromonas lipolytica</name>
    <dbReference type="NCBI Taxonomy" id="1856405"/>
    <lineage>
        <taxon>Bacteria</taxon>
        <taxon>Pseudomonadati</taxon>
        <taxon>Pseudomonadota</taxon>
        <taxon>Gammaproteobacteria</taxon>
        <taxon>Alteromonadales</taxon>
        <taxon>Alteromonadaceae</taxon>
        <taxon>Alteromonas/Salinimonas group</taxon>
        <taxon>Alteromonas</taxon>
    </lineage>
</organism>
<dbReference type="SUPFAM" id="SSF75553">
    <property type="entry name" value="Smc hinge domain"/>
    <property type="match status" value="1"/>
</dbReference>
<dbReference type="InterPro" id="IPR036277">
    <property type="entry name" value="SMC_hinge_sf"/>
</dbReference>
<dbReference type="GO" id="GO:0030261">
    <property type="term" value="P:chromosome condensation"/>
    <property type="evidence" value="ECO:0007669"/>
    <property type="project" value="InterPro"/>
</dbReference>
<dbReference type="HAMAP" id="MF_01894">
    <property type="entry name" value="Smc_prok"/>
    <property type="match status" value="1"/>
</dbReference>
<dbReference type="InterPro" id="IPR003395">
    <property type="entry name" value="RecF/RecN/SMC_N"/>
</dbReference>
<protein>
    <recommendedName>
        <fullName evidence="6">Chromosome partition protein Smc</fullName>
    </recommendedName>
</protein>
<dbReference type="PIRSF" id="PIRSF005719">
    <property type="entry name" value="SMC"/>
    <property type="match status" value="1"/>
</dbReference>
<dbReference type="InterPro" id="IPR024704">
    <property type="entry name" value="SMC"/>
</dbReference>
<dbReference type="Proteomes" id="UP000176037">
    <property type="component" value="Unassembled WGS sequence"/>
</dbReference>
<evidence type="ECO:0000256" key="2">
    <source>
        <dbReference type="ARBA" id="ARBA00022741"/>
    </source>
</evidence>
<evidence type="ECO:0000256" key="1">
    <source>
        <dbReference type="ARBA" id="ARBA00022490"/>
    </source>
</evidence>
<dbReference type="SUPFAM" id="SSF52540">
    <property type="entry name" value="P-loop containing nucleoside triphosphate hydrolases"/>
    <property type="match status" value="1"/>
</dbReference>
<keyword evidence="1 6" id="KW-0963">Cytoplasm</keyword>
<feature type="coiled-coil region" evidence="6">
    <location>
        <begin position="244"/>
        <end position="334"/>
    </location>
</feature>